<sequence length="143" mass="16554">MEINYKIAIIYIDNFDSLLYFVPVYDADRGIVEMDTFFELGNKASDEELEDTTIKTLKLCHTKEPDIKKAPIQQIKKAKSYKKATEKIKMVEVLWDKDEGFSVGFFEREKSGYFSLLDRIYLGGTVNKGEFAYAIRKAIELAR</sequence>
<dbReference type="RefSeq" id="WP_204544650.1">
    <property type="nucleotide sequence ID" value="NZ_JAFBFI010000015.1"/>
</dbReference>
<proteinExistence type="predicted"/>
<dbReference type="Proteomes" id="UP000823486">
    <property type="component" value="Unassembled WGS sequence"/>
</dbReference>
<evidence type="ECO:0008006" key="3">
    <source>
        <dbReference type="Google" id="ProtNLM"/>
    </source>
</evidence>
<protein>
    <recommendedName>
        <fullName evidence="3">HicB-like antitoxin of toxin-antitoxin system domain-containing protein</fullName>
    </recommendedName>
</protein>
<gene>
    <name evidence="1" type="ORF">JOC77_003155</name>
</gene>
<comment type="caution">
    <text evidence="1">The sequence shown here is derived from an EMBL/GenBank/DDBJ whole genome shotgun (WGS) entry which is preliminary data.</text>
</comment>
<evidence type="ECO:0000313" key="1">
    <source>
        <dbReference type="EMBL" id="MBM7693711.1"/>
    </source>
</evidence>
<evidence type="ECO:0000313" key="2">
    <source>
        <dbReference type="Proteomes" id="UP000823486"/>
    </source>
</evidence>
<accession>A0ABS2QKM0</accession>
<organism evidence="1 2">
    <name type="scientific">Peribacillus deserti</name>
    <dbReference type="NCBI Taxonomy" id="673318"/>
    <lineage>
        <taxon>Bacteria</taxon>
        <taxon>Bacillati</taxon>
        <taxon>Bacillota</taxon>
        <taxon>Bacilli</taxon>
        <taxon>Bacillales</taxon>
        <taxon>Bacillaceae</taxon>
        <taxon>Peribacillus</taxon>
    </lineage>
</organism>
<dbReference type="EMBL" id="JAFBFI010000015">
    <property type="protein sequence ID" value="MBM7693711.1"/>
    <property type="molecule type" value="Genomic_DNA"/>
</dbReference>
<keyword evidence="2" id="KW-1185">Reference proteome</keyword>
<name>A0ABS2QKM0_9BACI</name>
<reference evidence="1 2" key="1">
    <citation type="submission" date="2021-01" db="EMBL/GenBank/DDBJ databases">
        <title>Genomic Encyclopedia of Type Strains, Phase IV (KMG-IV): sequencing the most valuable type-strain genomes for metagenomic binning, comparative biology and taxonomic classification.</title>
        <authorList>
            <person name="Goeker M."/>
        </authorList>
    </citation>
    <scope>NUCLEOTIDE SEQUENCE [LARGE SCALE GENOMIC DNA]</scope>
    <source>
        <strain evidence="1 2">DSM 105482</strain>
    </source>
</reference>